<dbReference type="Proteomes" id="UP000727490">
    <property type="component" value="Unassembled WGS sequence"/>
</dbReference>
<sequence>MRKPILICLILSLLFSNHEVFSQKDYQPSPENLKNREWFQDNKYGLFVHWGVYSVMAGGGDMGIAEWIMNQKQIPIVAYENLPGFFNPIEFDAEEWVAMVKKAGMRYITITSKHHDGFAMYDSKASDYNIVKKTPFKRDVLKELKDACDKEGIKLFFYYSQLDWHHPDYFPRGSTGRGYTGRPDSGEWRKYIDYMKDQLTELLTNYGEIGGIWFDGQWDKYDENWYLDEIYSHIHNLQPGALIGSNHHLAPFPGEDFQMFERDLPGENTMGFNKGAEISQELPLEMCETMNGSWGYNIKDRRFKSSSQLLETMIRAAGYGANFLLNTGPLPNGKIQSENVDTLMVMANWLEKNGETIYGTRKGPIEPRPWGVTTQKDNKVYVHMLAWKDESILIPTVGKKVKSATLFGDKSKIRFSETKDGILLTVPYDKRKPLETIVVLEL</sequence>
<dbReference type="RefSeq" id="WP_219287598.1">
    <property type="nucleotide sequence ID" value="NZ_RPHB01000002.1"/>
</dbReference>
<dbReference type="Pfam" id="PF01120">
    <property type="entry name" value="Alpha_L_fucos"/>
    <property type="match status" value="1"/>
</dbReference>
<evidence type="ECO:0000256" key="1">
    <source>
        <dbReference type="ARBA" id="ARBA00022729"/>
    </source>
</evidence>
<evidence type="ECO:0000256" key="3">
    <source>
        <dbReference type="ARBA" id="ARBA00023295"/>
    </source>
</evidence>
<dbReference type="GO" id="GO:0005764">
    <property type="term" value="C:lysosome"/>
    <property type="evidence" value="ECO:0007669"/>
    <property type="project" value="TreeGrafter"/>
</dbReference>
<dbReference type="GO" id="GO:0006004">
    <property type="term" value="P:fucose metabolic process"/>
    <property type="evidence" value="ECO:0007669"/>
    <property type="project" value="TreeGrafter"/>
</dbReference>
<dbReference type="PIRSF" id="PIRSF001092">
    <property type="entry name" value="Alpha-L-fucosidase"/>
    <property type="match status" value="1"/>
</dbReference>
<accession>A0A951IXL3</accession>
<dbReference type="PANTHER" id="PTHR10030:SF37">
    <property type="entry name" value="ALPHA-L-FUCOSIDASE-RELATED"/>
    <property type="match status" value="1"/>
</dbReference>
<dbReference type="AlphaFoldDB" id="A0A951IXL3"/>
<dbReference type="GO" id="GO:0004560">
    <property type="term" value="F:alpha-L-fucosidase activity"/>
    <property type="evidence" value="ECO:0007669"/>
    <property type="project" value="InterPro"/>
</dbReference>
<dbReference type="EMBL" id="RPHB01000002">
    <property type="protein sequence ID" value="MBW3467348.1"/>
    <property type="molecule type" value="Genomic_DNA"/>
</dbReference>
<dbReference type="GO" id="GO:0016139">
    <property type="term" value="P:glycoside catabolic process"/>
    <property type="evidence" value="ECO:0007669"/>
    <property type="project" value="TreeGrafter"/>
</dbReference>
<keyword evidence="1" id="KW-0732">Signal</keyword>
<dbReference type="PANTHER" id="PTHR10030">
    <property type="entry name" value="ALPHA-L-FUCOSIDASE"/>
    <property type="match status" value="1"/>
</dbReference>
<keyword evidence="3" id="KW-0326">Glycosidase</keyword>
<organism evidence="5 6">
    <name type="scientific">Arthrospiribacter ruber</name>
    <dbReference type="NCBI Taxonomy" id="2487934"/>
    <lineage>
        <taxon>Bacteria</taxon>
        <taxon>Pseudomonadati</taxon>
        <taxon>Bacteroidota</taxon>
        <taxon>Cytophagia</taxon>
        <taxon>Cytophagales</taxon>
        <taxon>Cyclobacteriaceae</taxon>
        <taxon>Arthrospiribacter</taxon>
    </lineage>
</organism>
<name>A0A951IXL3_9BACT</name>
<keyword evidence="2" id="KW-0378">Hydrolase</keyword>
<gene>
    <name evidence="5" type="ORF">EGN73_05915</name>
</gene>
<evidence type="ECO:0000259" key="4">
    <source>
        <dbReference type="Pfam" id="PF01120"/>
    </source>
</evidence>
<dbReference type="InterPro" id="IPR000933">
    <property type="entry name" value="Glyco_hydro_29"/>
</dbReference>
<reference evidence="5 6" key="1">
    <citation type="journal article" date="2020" name="Syst. Appl. Microbiol.">
        <title>Arthrospiribacter ruber gen. nov., sp. nov., a novel bacterium isolated from Arthrospira cultures.</title>
        <authorList>
            <person name="Waleron M."/>
            <person name="Misztak A."/>
            <person name="Waleron M.M."/>
            <person name="Furmaniak M."/>
            <person name="Mrozik A."/>
            <person name="Waleron K."/>
        </authorList>
    </citation>
    <scope>NUCLEOTIDE SEQUENCE [LARGE SCALE GENOMIC DNA]</scope>
    <source>
        <strain evidence="5 6">DPMB0001</strain>
    </source>
</reference>
<comment type="caution">
    <text evidence="5">The sequence shown here is derived from an EMBL/GenBank/DDBJ whole genome shotgun (WGS) entry which is preliminary data.</text>
</comment>
<dbReference type="SMART" id="SM00812">
    <property type="entry name" value="Alpha_L_fucos"/>
    <property type="match status" value="1"/>
</dbReference>
<evidence type="ECO:0000313" key="5">
    <source>
        <dbReference type="EMBL" id="MBW3467348.1"/>
    </source>
</evidence>
<dbReference type="InterPro" id="IPR057739">
    <property type="entry name" value="Glyco_hydro_29_N"/>
</dbReference>
<keyword evidence="6" id="KW-1185">Reference proteome</keyword>
<protein>
    <submittedName>
        <fullName evidence="5">Alpha-L-fucosidase</fullName>
    </submittedName>
</protein>
<dbReference type="InterPro" id="IPR016286">
    <property type="entry name" value="FUC_metazoa-typ"/>
</dbReference>
<evidence type="ECO:0000313" key="6">
    <source>
        <dbReference type="Proteomes" id="UP000727490"/>
    </source>
</evidence>
<feature type="domain" description="Glycoside hydrolase family 29 N-terminal" evidence="4">
    <location>
        <begin position="15"/>
        <end position="355"/>
    </location>
</feature>
<evidence type="ECO:0000256" key="2">
    <source>
        <dbReference type="ARBA" id="ARBA00022801"/>
    </source>
</evidence>
<proteinExistence type="predicted"/>